<dbReference type="SUPFAM" id="SSF52096">
    <property type="entry name" value="ClpP/crotonase"/>
    <property type="match status" value="1"/>
</dbReference>
<accession>A0A1N6D2Q7</accession>
<dbReference type="OrthoDB" id="6198264at2"/>
<dbReference type="Proteomes" id="UP000185192">
    <property type="component" value="Unassembled WGS sequence"/>
</dbReference>
<evidence type="ECO:0000256" key="1">
    <source>
        <dbReference type="SAM" id="MobiDB-lite"/>
    </source>
</evidence>
<feature type="region of interest" description="Disordered" evidence="1">
    <location>
        <begin position="194"/>
        <end position="215"/>
    </location>
</feature>
<reference evidence="3" key="1">
    <citation type="submission" date="2016-11" db="EMBL/GenBank/DDBJ databases">
        <authorList>
            <person name="Varghese N."/>
            <person name="Submissions S."/>
        </authorList>
    </citation>
    <scope>NUCLEOTIDE SEQUENCE [LARGE SCALE GENOMIC DNA]</scope>
    <source>
        <strain evidence="3">DSM 22363</strain>
    </source>
</reference>
<gene>
    <name evidence="2" type="ORF">SAMN02745824_1460</name>
</gene>
<feature type="compositionally biased region" description="Basic and acidic residues" evidence="1">
    <location>
        <begin position="202"/>
        <end position="215"/>
    </location>
</feature>
<organism evidence="2 3">
    <name type="scientific">Parasphingorhabdus marina DSM 22363</name>
    <dbReference type="NCBI Taxonomy" id="1123272"/>
    <lineage>
        <taxon>Bacteria</taxon>
        <taxon>Pseudomonadati</taxon>
        <taxon>Pseudomonadota</taxon>
        <taxon>Alphaproteobacteria</taxon>
        <taxon>Sphingomonadales</taxon>
        <taxon>Sphingomonadaceae</taxon>
        <taxon>Parasphingorhabdus</taxon>
    </lineage>
</organism>
<keyword evidence="3" id="KW-1185">Reference proteome</keyword>
<name>A0A1N6D2Q7_9SPHN</name>
<sequence>MIQTSFSLLSAILMISAPPPPSEDESFKMAVADGYFVASGTLVPNSKEHIKAARRNDQNIKILVMQNVPGSDDDNDYLDAAWGLHQDGFTTIVPSDGLVASGGTDFFLAGTFRIIQPGACIGVHSWEDDGPPPYAANQLSRDHAEHGDFLEFFTAIGIATEFYWFTINAAPASGMHWMSPAEINRFKMSSIPLAEDDEETDAERQARCDNRAIES</sequence>
<dbReference type="STRING" id="1123272.SAMN02745824_1460"/>
<protein>
    <submittedName>
        <fullName evidence="2">Uncharacterized protein</fullName>
    </submittedName>
</protein>
<proteinExistence type="predicted"/>
<evidence type="ECO:0000313" key="3">
    <source>
        <dbReference type="Proteomes" id="UP000185192"/>
    </source>
</evidence>
<dbReference type="RefSeq" id="WP_074204376.1">
    <property type="nucleotide sequence ID" value="NZ_FSQW01000001.1"/>
</dbReference>
<evidence type="ECO:0000313" key="2">
    <source>
        <dbReference type="EMBL" id="SIN64986.1"/>
    </source>
</evidence>
<dbReference type="EMBL" id="FSQW01000001">
    <property type="protein sequence ID" value="SIN64986.1"/>
    <property type="molecule type" value="Genomic_DNA"/>
</dbReference>
<dbReference type="InterPro" id="IPR029045">
    <property type="entry name" value="ClpP/crotonase-like_dom_sf"/>
</dbReference>
<dbReference type="AlphaFoldDB" id="A0A1N6D2Q7"/>